<feature type="chain" id="PRO_5015903126" evidence="13">
    <location>
        <begin position="23"/>
        <end position="748"/>
    </location>
</feature>
<keyword evidence="3 11" id="KW-1134">Transmembrane beta strand</keyword>
<dbReference type="PANTHER" id="PTHR32552">
    <property type="entry name" value="FERRICHROME IRON RECEPTOR-RELATED"/>
    <property type="match status" value="1"/>
</dbReference>
<dbReference type="Pfam" id="PF07715">
    <property type="entry name" value="Plug"/>
    <property type="match status" value="1"/>
</dbReference>
<evidence type="ECO:0000313" key="16">
    <source>
        <dbReference type="EMBL" id="PZQ62980.1"/>
    </source>
</evidence>
<protein>
    <submittedName>
        <fullName evidence="16">TonB-dependent receptor</fullName>
    </submittedName>
</protein>
<evidence type="ECO:0000256" key="4">
    <source>
        <dbReference type="ARBA" id="ARBA00022496"/>
    </source>
</evidence>
<name>A0A2W5RI15_9SPHN</name>
<dbReference type="InterPro" id="IPR036942">
    <property type="entry name" value="Beta-barrel_TonB_sf"/>
</dbReference>
<dbReference type="Proteomes" id="UP000249229">
    <property type="component" value="Unassembled WGS sequence"/>
</dbReference>
<evidence type="ECO:0000256" key="11">
    <source>
        <dbReference type="PROSITE-ProRule" id="PRU01360"/>
    </source>
</evidence>
<evidence type="ECO:0000256" key="8">
    <source>
        <dbReference type="ARBA" id="ARBA00023077"/>
    </source>
</evidence>
<dbReference type="PROSITE" id="PS52016">
    <property type="entry name" value="TONB_DEPENDENT_REC_3"/>
    <property type="match status" value="1"/>
</dbReference>
<evidence type="ECO:0000256" key="13">
    <source>
        <dbReference type="SAM" id="SignalP"/>
    </source>
</evidence>
<keyword evidence="4" id="KW-0410">Iron transport</keyword>
<evidence type="ECO:0000259" key="14">
    <source>
        <dbReference type="Pfam" id="PF00593"/>
    </source>
</evidence>
<feature type="signal peptide" evidence="13">
    <location>
        <begin position="1"/>
        <end position="22"/>
    </location>
</feature>
<accession>A0A2W5RI15</accession>
<evidence type="ECO:0000256" key="1">
    <source>
        <dbReference type="ARBA" id="ARBA00004571"/>
    </source>
</evidence>
<dbReference type="CDD" id="cd01347">
    <property type="entry name" value="ligand_gated_channel"/>
    <property type="match status" value="1"/>
</dbReference>
<reference evidence="16 17" key="1">
    <citation type="submission" date="2017-08" db="EMBL/GenBank/DDBJ databases">
        <title>Infants hospitalized years apart are colonized by the same room-sourced microbial strains.</title>
        <authorList>
            <person name="Brooks B."/>
            <person name="Olm M.R."/>
            <person name="Firek B.A."/>
            <person name="Baker R."/>
            <person name="Thomas B.C."/>
            <person name="Morowitz M.J."/>
            <person name="Banfield J.F."/>
        </authorList>
    </citation>
    <scope>NUCLEOTIDE SEQUENCE [LARGE SCALE GENOMIC DNA]</scope>
    <source>
        <strain evidence="16">S2_005_001_R1_22</strain>
    </source>
</reference>
<keyword evidence="5 11" id="KW-0812">Transmembrane</keyword>
<dbReference type="EMBL" id="QFQI01000001">
    <property type="protein sequence ID" value="PZQ62980.1"/>
    <property type="molecule type" value="Genomic_DNA"/>
</dbReference>
<dbReference type="GO" id="GO:0006826">
    <property type="term" value="P:iron ion transport"/>
    <property type="evidence" value="ECO:0007669"/>
    <property type="project" value="UniProtKB-KW"/>
</dbReference>
<dbReference type="Gene3D" id="2.40.170.20">
    <property type="entry name" value="TonB-dependent receptor, beta-barrel domain"/>
    <property type="match status" value="1"/>
</dbReference>
<comment type="subcellular location">
    <subcellularLocation>
        <location evidence="1 11">Cell outer membrane</location>
        <topology evidence="1 11">Multi-pass membrane protein</topology>
    </subcellularLocation>
</comment>
<dbReference type="InterPro" id="IPR012910">
    <property type="entry name" value="Plug_dom"/>
</dbReference>
<gene>
    <name evidence="16" type="ORF">DI544_02005</name>
</gene>
<proteinExistence type="inferred from homology"/>
<evidence type="ECO:0000313" key="17">
    <source>
        <dbReference type="Proteomes" id="UP000249229"/>
    </source>
</evidence>
<evidence type="ECO:0000256" key="2">
    <source>
        <dbReference type="ARBA" id="ARBA00022448"/>
    </source>
</evidence>
<evidence type="ECO:0000256" key="6">
    <source>
        <dbReference type="ARBA" id="ARBA00023004"/>
    </source>
</evidence>
<dbReference type="SUPFAM" id="SSF56935">
    <property type="entry name" value="Porins"/>
    <property type="match status" value="1"/>
</dbReference>
<keyword evidence="7" id="KW-0406">Ion transport</keyword>
<dbReference type="InterPro" id="IPR000531">
    <property type="entry name" value="Beta-barrel_TonB"/>
</dbReference>
<sequence>MRKPVALVCGTCLLALTGAAQAQEAPQQATVAVEEGTTPAAADIVVTALRTGTTMSRTPVAMSAVSGDDLIQTGITNTQQLTDVIPNLSIVRVGNGVQITIRGVTSTDTSEKGDPSAAFLLDGVYIGRPQAQEVSFFDVQRVEVLRGPQGTLYGRNTTAGVVNLITAEPVHRFAASADAMYESFDHVMATGMVNVPLGDMFALRAAVNYDRRDNYIRRPGATDGFTLDPFRDNLSGRLSLLAEPTDRLKIIVRGDYGTIKGVPTNSVPAANFFSNIASSAADSAPLYRPGVSAADLRTSTFAEAVQARRDNRLWGVMGQADWTLGDVVVSYVGSYRETRRRDVFSLLGGLRPGTYDGDYWQNSQELRLAYDRGPLKAQVGAYYFKENGAVAAFLLNPSPFVPAPGALRYGFPQDPTIAVGKALFGQASLEIADGLRLTGGVRYSHDDKSRRGNTVLDYPGDRQIILQINDAQRTFSKVTWRAGADYDVPGLGLLYATVSTGYKAGGFNDGCEARAGAPASCVLTADGLYYQPETLTSYEGGFKFAFGPAFRLEGSVFHYDYKGLQLTSTQNVCGGPCAVTSNAGAAKVDGVELNATVRPDRKNSFNIQANYLDARYTDYSPVSGISYAGRPLSRSPKVSINAAYTFTQPLGNGGSLEATARTRFSSRYDLTDLGSRLFFYQPSFTKSDLSLTYNAPGDRFYVGAFARNLENNIVLTNVTGGTAGIGRYDASANFEDPRTWGVRTGVKF</sequence>
<feature type="domain" description="TonB-dependent receptor-like beta-barrel" evidence="14">
    <location>
        <begin position="295"/>
        <end position="709"/>
    </location>
</feature>
<dbReference type="GO" id="GO:0009279">
    <property type="term" value="C:cell outer membrane"/>
    <property type="evidence" value="ECO:0007669"/>
    <property type="project" value="UniProtKB-SubCell"/>
</dbReference>
<dbReference type="InterPro" id="IPR039426">
    <property type="entry name" value="TonB-dep_rcpt-like"/>
</dbReference>
<dbReference type="Pfam" id="PF00593">
    <property type="entry name" value="TonB_dep_Rec_b-barrel"/>
    <property type="match status" value="1"/>
</dbReference>
<keyword evidence="8 12" id="KW-0798">TonB box</keyword>
<evidence type="ECO:0000256" key="5">
    <source>
        <dbReference type="ARBA" id="ARBA00022692"/>
    </source>
</evidence>
<evidence type="ECO:0000256" key="10">
    <source>
        <dbReference type="ARBA" id="ARBA00023237"/>
    </source>
</evidence>
<comment type="similarity">
    <text evidence="11 12">Belongs to the TonB-dependent receptor family.</text>
</comment>
<keyword evidence="13" id="KW-0732">Signal</keyword>
<organism evidence="16 17">
    <name type="scientific">Sphingomonas taxi</name>
    <dbReference type="NCBI Taxonomy" id="1549858"/>
    <lineage>
        <taxon>Bacteria</taxon>
        <taxon>Pseudomonadati</taxon>
        <taxon>Pseudomonadota</taxon>
        <taxon>Alphaproteobacteria</taxon>
        <taxon>Sphingomonadales</taxon>
        <taxon>Sphingomonadaceae</taxon>
        <taxon>Sphingomonas</taxon>
    </lineage>
</organism>
<evidence type="ECO:0000256" key="7">
    <source>
        <dbReference type="ARBA" id="ARBA00023065"/>
    </source>
</evidence>
<evidence type="ECO:0000256" key="9">
    <source>
        <dbReference type="ARBA" id="ARBA00023136"/>
    </source>
</evidence>
<comment type="caution">
    <text evidence="16">The sequence shown here is derived from an EMBL/GenBank/DDBJ whole genome shotgun (WGS) entry which is preliminary data.</text>
</comment>
<keyword evidence="6" id="KW-0408">Iron</keyword>
<dbReference type="AlphaFoldDB" id="A0A2W5RI15"/>
<evidence type="ECO:0000256" key="12">
    <source>
        <dbReference type="RuleBase" id="RU003357"/>
    </source>
</evidence>
<keyword evidence="2 11" id="KW-0813">Transport</keyword>
<feature type="domain" description="TonB-dependent receptor plug" evidence="15">
    <location>
        <begin position="56"/>
        <end position="161"/>
    </location>
</feature>
<keyword evidence="10 11" id="KW-0998">Cell outer membrane</keyword>
<dbReference type="PANTHER" id="PTHR32552:SF81">
    <property type="entry name" value="TONB-DEPENDENT OUTER MEMBRANE RECEPTOR"/>
    <property type="match status" value="1"/>
</dbReference>
<keyword evidence="9 11" id="KW-0472">Membrane</keyword>
<evidence type="ECO:0000256" key="3">
    <source>
        <dbReference type="ARBA" id="ARBA00022452"/>
    </source>
</evidence>
<keyword evidence="16" id="KW-0675">Receptor</keyword>
<evidence type="ECO:0000259" key="15">
    <source>
        <dbReference type="Pfam" id="PF07715"/>
    </source>
</evidence>